<dbReference type="Pfam" id="PF13884">
    <property type="entry name" value="Peptidase_S74"/>
    <property type="match status" value="1"/>
</dbReference>
<protein>
    <recommendedName>
        <fullName evidence="2">Peptidase S74 domain-containing protein</fullName>
    </recommendedName>
</protein>
<keyword evidence="1" id="KW-0175">Coiled coil</keyword>
<evidence type="ECO:0000256" key="1">
    <source>
        <dbReference type="SAM" id="Coils"/>
    </source>
</evidence>
<dbReference type="NCBIfam" id="TIGR01665">
    <property type="entry name" value="put_anti_recept"/>
    <property type="match status" value="1"/>
</dbReference>
<name>A0A4Y7WJ86_9BACI</name>
<comment type="caution">
    <text evidence="3">The sequence shown here is derived from an EMBL/GenBank/DDBJ whole genome shotgun (WGS) entry which is preliminary data.</text>
</comment>
<proteinExistence type="predicted"/>
<dbReference type="PROSITE" id="PS51688">
    <property type="entry name" value="ICA"/>
    <property type="match status" value="1"/>
</dbReference>
<dbReference type="InterPro" id="IPR030392">
    <property type="entry name" value="S74_ICA"/>
</dbReference>
<feature type="domain" description="Peptidase S74" evidence="2">
    <location>
        <begin position="1638"/>
        <end position="1755"/>
    </location>
</feature>
<evidence type="ECO:0000313" key="4">
    <source>
        <dbReference type="Proteomes" id="UP000298210"/>
    </source>
</evidence>
<dbReference type="InterPro" id="IPR010572">
    <property type="entry name" value="Tail_dom"/>
</dbReference>
<feature type="coiled-coil region" evidence="1">
    <location>
        <begin position="570"/>
        <end position="601"/>
    </location>
</feature>
<dbReference type="Pfam" id="PF06605">
    <property type="entry name" value="Prophage_tail"/>
    <property type="match status" value="1"/>
</dbReference>
<sequence>MAEIYIFSQHDELLTALSEETGLISAVFREELNQLPSQPFTFTMDAESEKAAHVLEENQVVFRDKEGELRLYVIKEIDDADGLDGPETIAICEPAFMELSEKTVVERRFIETNAQRALTAALEGTRWTGTVETDLSVATTNFFYLSAIDSIWRILEVWGGEFKDVVEFNGNRITAREIRILARRGIDNGKRFDIEHNVAEIQRTVMSYPVTAIYGRGASLPIEDDEGDHTGGYTSYIDFADVEWRKSAGDPVDKPKGQRWVGDPQALQKYGRRHGDKLLHREGIWQNGNYDEPEEVLKATWEQLLKVNKPEINYKLSVHLLESLAGYEHEKVSLGDTARAIDRNFARPIEIQARVIAIEYDLLDIDTTAVVEIGQFLSAHDYDDRLDNVVREINDNRGKWEQPAKPFDRNSYPDIVPEVPAGIEATGGFQIIQVFWDFNFMEYYIQHYELFASQVKGFLPSPETMVYRGPLNGYNLKGETNTTYYFRARAINYHDRASNYTAEVSASTVRVMTDDLLFGEELAERLRELNKEADIIGKDGINFDQIQQDALDRIHNRAKVYSDQEIAHAYNELSEELKSVHDDVDANRKELVEKEKQLKEDIGRIGEGLTDIEEHFTEQFEMIDGRFNGLISKGEVENLLGDKVDQTVYDKRMLEIGASVEGIEFDLKQTSGTVDNLTGDVVNLREITADLKFTADGFSTSIQEIEKSLDEKVDSEVYRERQASLDLTLEGITGSVSDITSDLTSITDRQAEFSNTLDGFSTSVTELVTGVRGSGSGKNMLDTSSGEKEQPRLNNIHTRNRISANEREQWVEYTSSDASTTDRYAQMGATATNDLQGLELNQYYTFSMEIYIPSAFTGTLPAFRSFSYRNGGWGSENFPIPNDIERDKWVTVSFTFKLHQNATGSMLRIEMRGNANQTFRARKFQLEKGTVASSWSPSSVDYVKRQTSLDATLEGISGRVTTTEDNLGSITSRVGTLELTDSTFQTRITEISNDLKGKISREGYSTSSTSSNFGGQWTRFARVELRAQYHQKYATFEFNGGNHSGAVGDYGLLFLRVKQQMAIGSGNPLVEMALRDSKRNIGVNDFKAVLIQNASGRVIVDFYLRIRDNHNGFAISSYNEGGSNSPSMLEVFSNQGFSTSVPSGVSWDASIDNTSLGRISKAETAIEQTSEAITLLATQKEVDNLSGRMSTSEGRIDVMSNQIGLRVEKDGIISAINITPEQVKIDTRLLQIGNFSNLIRDSEMEDIKLHFIHAGNWSMADAGSTAMNNGRVLTLGTTQNEESRIYLGGQKMLRVKEGEQYSFSIYARPSNSSPWNSIRLRFRYTNRAGAHVGWSHSETHKPPGFVYTKLVHNATVPKDAYYLEATLTVLNEGSSFNHHFQDPSLVRRADTEMIVDGSITANHMTANSITAGNAAIANAAITRANLQQAIISNAYIADGAIQNAKIANGAIDNAKIANATITDGKIVSLTANKITAGTIDASSVNIIASGTGVIRMNREGFSAFDSNNRRRILINVQNVGGIGSDPAVVRFFDPSGSNMGYIGANNNDTFSIYSTGHTFIDSTRPIEFRSNEFRFNPMRNQSSGRYWVMGWANASGKSGPGPSLRPDTSGWGSIGTGTHRIWESWINHLHTFEQHQISTREVKANIEELNVEHFANLIDGVRLYSYNYKNDDGTLFNHKTYGVIAEELPQEFLGQGSQLSLNTGNFNTGILAKVKMQDMVLKVVQTEVDELKDNVGLLEIENQLLKREIEKLKER</sequence>
<organism evidence="3 4">
    <name type="scientific">Shouchella lehensis</name>
    <dbReference type="NCBI Taxonomy" id="300825"/>
    <lineage>
        <taxon>Bacteria</taxon>
        <taxon>Bacillati</taxon>
        <taxon>Bacillota</taxon>
        <taxon>Bacilli</taxon>
        <taxon>Bacillales</taxon>
        <taxon>Bacillaceae</taxon>
        <taxon>Shouchella</taxon>
    </lineage>
</organism>
<dbReference type="Proteomes" id="UP000298210">
    <property type="component" value="Unassembled WGS sequence"/>
</dbReference>
<accession>A0A4Y7WJ86</accession>
<gene>
    <name evidence="3" type="ORF">E2L03_13215</name>
</gene>
<dbReference type="InterPro" id="IPR007119">
    <property type="entry name" value="Phage_tail_spike_N"/>
</dbReference>
<reference evidence="3 4" key="1">
    <citation type="submission" date="2019-03" db="EMBL/GenBank/DDBJ databases">
        <authorList>
            <person name="Liu G."/>
        </authorList>
    </citation>
    <scope>NUCLEOTIDE SEQUENCE [LARGE SCALE GENOMIC DNA]</scope>
    <source>
        <strain evidence="3 4">DSM 19099</strain>
    </source>
</reference>
<feature type="coiled-coil region" evidence="1">
    <location>
        <begin position="1721"/>
        <end position="1755"/>
    </location>
</feature>
<dbReference type="EMBL" id="SNUX01000003">
    <property type="protein sequence ID" value="TES48088.1"/>
    <property type="molecule type" value="Genomic_DNA"/>
</dbReference>
<dbReference type="RefSeq" id="WP_134259371.1">
    <property type="nucleotide sequence ID" value="NZ_LDIM01000014.1"/>
</dbReference>
<evidence type="ECO:0000313" key="3">
    <source>
        <dbReference type="EMBL" id="TES48088.1"/>
    </source>
</evidence>
<dbReference type="Gene3D" id="2.60.120.260">
    <property type="entry name" value="Galactose-binding domain-like"/>
    <property type="match status" value="1"/>
</dbReference>
<evidence type="ECO:0000259" key="2">
    <source>
        <dbReference type="PROSITE" id="PS51688"/>
    </source>
</evidence>